<dbReference type="SUPFAM" id="SSF47095">
    <property type="entry name" value="HMG-box"/>
    <property type="match status" value="1"/>
</dbReference>
<dbReference type="InterPro" id="IPR050140">
    <property type="entry name" value="SRY-related_HMG-box_TF-like"/>
</dbReference>
<evidence type="ECO:0000256" key="3">
    <source>
        <dbReference type="PROSITE-ProRule" id="PRU00267"/>
    </source>
</evidence>
<dbReference type="CDD" id="cd01389">
    <property type="entry name" value="HMG-box_ROX1-like"/>
    <property type="match status" value="1"/>
</dbReference>
<sequence length="322" mass="37383">MDSDNFTRIEETDLLFNIENNNGMTVFIPNEYSPVLVRNNNKTVNSQNMIKELPGLKIPRIPAYILNTEPHKSLPEQKSKKPPNSFIIFRNDMCHIVKAKYPQFSNHEVSCFIGKLWCELSQELKREYQQRAKEIKLEYQKQNSGYKYTYKKKSAEISYKKKRLETNHKNNGGELTEKVKQILNFHLNNSISKESNEINDCQEVYSKDPNEKNNETKEESFDYPQYVEFDMFGLDPSGQIPSYYLNGWPPSTENIDNSSALIYGEQFIDKSEKPLYSGMLTENLNNHTVLNEKNTETSQSSKKVANLNFEALMKLIAPDTNL</sequence>
<dbReference type="InterPro" id="IPR036910">
    <property type="entry name" value="HMG_box_dom_sf"/>
</dbReference>
<keyword evidence="3" id="KW-0539">Nucleus</keyword>
<dbReference type="Gene3D" id="1.10.30.10">
    <property type="entry name" value="High mobility group box domain"/>
    <property type="match status" value="1"/>
</dbReference>
<evidence type="ECO:0000313" key="5">
    <source>
        <dbReference type="EMBL" id="CAG8727775.1"/>
    </source>
</evidence>
<accession>A0ABN7V3Y4</accession>
<dbReference type="PROSITE" id="PS50118">
    <property type="entry name" value="HMG_BOX_2"/>
    <property type="match status" value="1"/>
</dbReference>
<evidence type="ECO:0000313" key="6">
    <source>
        <dbReference type="Proteomes" id="UP000789901"/>
    </source>
</evidence>
<dbReference type="Pfam" id="PF00505">
    <property type="entry name" value="HMG_box"/>
    <property type="match status" value="1"/>
</dbReference>
<dbReference type="PANTHER" id="PTHR10270:SF161">
    <property type="entry name" value="SEX-DETERMINING REGION Y PROTEIN"/>
    <property type="match status" value="1"/>
</dbReference>
<gene>
    <name evidence="5" type="ORF">GMARGA_LOCUS14094</name>
</gene>
<keyword evidence="2" id="KW-0804">Transcription</keyword>
<protein>
    <submittedName>
        <fullName evidence="5">36226_t:CDS:1</fullName>
    </submittedName>
</protein>
<organism evidence="5 6">
    <name type="scientific">Gigaspora margarita</name>
    <dbReference type="NCBI Taxonomy" id="4874"/>
    <lineage>
        <taxon>Eukaryota</taxon>
        <taxon>Fungi</taxon>
        <taxon>Fungi incertae sedis</taxon>
        <taxon>Mucoromycota</taxon>
        <taxon>Glomeromycotina</taxon>
        <taxon>Glomeromycetes</taxon>
        <taxon>Diversisporales</taxon>
        <taxon>Gigasporaceae</taxon>
        <taxon>Gigaspora</taxon>
    </lineage>
</organism>
<keyword evidence="6" id="KW-1185">Reference proteome</keyword>
<dbReference type="Proteomes" id="UP000789901">
    <property type="component" value="Unassembled WGS sequence"/>
</dbReference>
<dbReference type="InterPro" id="IPR009071">
    <property type="entry name" value="HMG_box_dom"/>
</dbReference>
<evidence type="ECO:0000259" key="4">
    <source>
        <dbReference type="PROSITE" id="PS50118"/>
    </source>
</evidence>
<evidence type="ECO:0000256" key="1">
    <source>
        <dbReference type="ARBA" id="ARBA00023125"/>
    </source>
</evidence>
<proteinExistence type="predicted"/>
<dbReference type="SMART" id="SM00398">
    <property type="entry name" value="HMG"/>
    <property type="match status" value="1"/>
</dbReference>
<feature type="DNA-binding region" description="HMG box" evidence="3">
    <location>
        <begin position="79"/>
        <end position="147"/>
    </location>
</feature>
<comment type="caution">
    <text evidence="5">The sequence shown here is derived from an EMBL/GenBank/DDBJ whole genome shotgun (WGS) entry which is preliminary data.</text>
</comment>
<name>A0ABN7V3Y4_GIGMA</name>
<dbReference type="EMBL" id="CAJVQB010009208">
    <property type="protein sequence ID" value="CAG8727775.1"/>
    <property type="molecule type" value="Genomic_DNA"/>
</dbReference>
<evidence type="ECO:0000256" key="2">
    <source>
        <dbReference type="ARBA" id="ARBA00023163"/>
    </source>
</evidence>
<dbReference type="PANTHER" id="PTHR10270">
    <property type="entry name" value="SOX TRANSCRIPTION FACTOR"/>
    <property type="match status" value="1"/>
</dbReference>
<reference evidence="5 6" key="1">
    <citation type="submission" date="2021-06" db="EMBL/GenBank/DDBJ databases">
        <authorList>
            <person name="Kallberg Y."/>
            <person name="Tangrot J."/>
            <person name="Rosling A."/>
        </authorList>
    </citation>
    <scope>NUCLEOTIDE SEQUENCE [LARGE SCALE GENOMIC DNA]</scope>
    <source>
        <strain evidence="5 6">120-4 pot B 10/14</strain>
    </source>
</reference>
<keyword evidence="1 3" id="KW-0238">DNA-binding</keyword>
<feature type="domain" description="HMG box" evidence="4">
    <location>
        <begin position="79"/>
        <end position="147"/>
    </location>
</feature>